<feature type="region of interest" description="Disordered" evidence="1">
    <location>
        <begin position="1"/>
        <end position="27"/>
    </location>
</feature>
<dbReference type="InterPro" id="IPR045341">
    <property type="entry name" value="DUF6532"/>
</dbReference>
<evidence type="ECO:0000313" key="3">
    <source>
        <dbReference type="EMBL" id="KAJ7609664.1"/>
    </source>
</evidence>
<accession>A0AAD7B4C3</accession>
<proteinExistence type="predicted"/>
<dbReference type="AlphaFoldDB" id="A0AAD7B4C3"/>
<reference evidence="3" key="1">
    <citation type="submission" date="2023-03" db="EMBL/GenBank/DDBJ databases">
        <title>Massive genome expansion in bonnet fungi (Mycena s.s.) driven by repeated elements and novel gene families across ecological guilds.</title>
        <authorList>
            <consortium name="Lawrence Berkeley National Laboratory"/>
            <person name="Harder C.B."/>
            <person name="Miyauchi S."/>
            <person name="Viragh M."/>
            <person name="Kuo A."/>
            <person name="Thoen E."/>
            <person name="Andreopoulos B."/>
            <person name="Lu D."/>
            <person name="Skrede I."/>
            <person name="Drula E."/>
            <person name="Henrissat B."/>
            <person name="Morin E."/>
            <person name="Kohler A."/>
            <person name="Barry K."/>
            <person name="LaButti K."/>
            <person name="Morin E."/>
            <person name="Salamov A."/>
            <person name="Lipzen A."/>
            <person name="Mereny Z."/>
            <person name="Hegedus B."/>
            <person name="Baldrian P."/>
            <person name="Stursova M."/>
            <person name="Weitz H."/>
            <person name="Taylor A."/>
            <person name="Grigoriev I.V."/>
            <person name="Nagy L.G."/>
            <person name="Martin F."/>
            <person name="Kauserud H."/>
        </authorList>
    </citation>
    <scope>NUCLEOTIDE SEQUENCE</scope>
    <source>
        <strain evidence="3">9284</strain>
    </source>
</reference>
<keyword evidence="4" id="KW-1185">Reference proteome</keyword>
<evidence type="ECO:0000259" key="2">
    <source>
        <dbReference type="Pfam" id="PF20149"/>
    </source>
</evidence>
<dbReference type="EMBL" id="JARKIF010000039">
    <property type="protein sequence ID" value="KAJ7609664.1"/>
    <property type="molecule type" value="Genomic_DNA"/>
</dbReference>
<feature type="domain" description="DUF6532" evidence="2">
    <location>
        <begin position="39"/>
        <end position="229"/>
    </location>
</feature>
<comment type="caution">
    <text evidence="3">The sequence shown here is derived from an EMBL/GenBank/DDBJ whole genome shotgun (WGS) entry which is preliminary data.</text>
</comment>
<name>A0AAD7B4C3_9AGAR</name>
<gene>
    <name evidence="3" type="ORF">FB45DRAFT_1010396</name>
</gene>
<evidence type="ECO:0000256" key="1">
    <source>
        <dbReference type="SAM" id="MobiDB-lite"/>
    </source>
</evidence>
<dbReference type="Pfam" id="PF20149">
    <property type="entry name" value="DUF6532"/>
    <property type="match status" value="1"/>
</dbReference>
<sequence length="296" mass="33476">MSLNQAPAARRGRSSHPAPTAARPTRAADEITREVLSLAITFYCCFLSARDAFPDQATEMSFVKEAWDTACYNRNVDIELTPTLSKLMTNRGSHLRGELKTKIKPMVELMFGFKSGQNKKTIKANRDLTEKLKDDLTFTFKDIAARKGIYRNPLFQKAVNAMWFVNTRDEAVTQPQMFNPFPLPGFALVITVTEHLIDEWATGIRSDIPFTAHDYRDLYQTHINALRRFEEKTEKYGILDNILVRLHNIGRFHSGAQPITHHAPQPAITDATIAAAILEYQEDEETETDGEDGDDA</sequence>
<protein>
    <recommendedName>
        <fullName evidence="2">DUF6532 domain-containing protein</fullName>
    </recommendedName>
</protein>
<organism evidence="3 4">
    <name type="scientific">Roridomyces roridus</name>
    <dbReference type="NCBI Taxonomy" id="1738132"/>
    <lineage>
        <taxon>Eukaryota</taxon>
        <taxon>Fungi</taxon>
        <taxon>Dikarya</taxon>
        <taxon>Basidiomycota</taxon>
        <taxon>Agaricomycotina</taxon>
        <taxon>Agaricomycetes</taxon>
        <taxon>Agaricomycetidae</taxon>
        <taxon>Agaricales</taxon>
        <taxon>Marasmiineae</taxon>
        <taxon>Mycenaceae</taxon>
        <taxon>Roridomyces</taxon>
    </lineage>
</organism>
<evidence type="ECO:0000313" key="4">
    <source>
        <dbReference type="Proteomes" id="UP001221142"/>
    </source>
</evidence>
<dbReference type="Proteomes" id="UP001221142">
    <property type="component" value="Unassembled WGS sequence"/>
</dbReference>